<feature type="domain" description="RelA/SpoT" evidence="1">
    <location>
        <begin position="64"/>
        <end position="187"/>
    </location>
</feature>
<dbReference type="CDD" id="cd05399">
    <property type="entry name" value="NT_Rel-Spo_like"/>
    <property type="match status" value="1"/>
</dbReference>
<evidence type="ECO:0000259" key="1">
    <source>
        <dbReference type="SMART" id="SM00954"/>
    </source>
</evidence>
<accession>A0A542YMH8</accession>
<dbReference type="Proteomes" id="UP000319516">
    <property type="component" value="Unassembled WGS sequence"/>
</dbReference>
<reference evidence="2 3" key="1">
    <citation type="submission" date="2019-06" db="EMBL/GenBank/DDBJ databases">
        <title>Sequencing the genomes of 1000 actinobacteria strains.</title>
        <authorList>
            <person name="Klenk H.-P."/>
        </authorList>
    </citation>
    <scope>NUCLEOTIDE SEQUENCE [LARGE SCALE GENOMIC DNA]</scope>
    <source>
        <strain evidence="2 3">DSM 12335</strain>
    </source>
</reference>
<dbReference type="InterPro" id="IPR043519">
    <property type="entry name" value="NT_sf"/>
</dbReference>
<evidence type="ECO:0000313" key="2">
    <source>
        <dbReference type="EMBL" id="TQL49164.1"/>
    </source>
</evidence>
<keyword evidence="2" id="KW-0808">Transferase</keyword>
<evidence type="ECO:0000313" key="3">
    <source>
        <dbReference type="Proteomes" id="UP000319516"/>
    </source>
</evidence>
<dbReference type="SUPFAM" id="SSF81301">
    <property type="entry name" value="Nucleotidyltransferase"/>
    <property type="match status" value="1"/>
</dbReference>
<dbReference type="AlphaFoldDB" id="A0A542YMH8"/>
<gene>
    <name evidence="2" type="ORF">FB467_0229</name>
</gene>
<dbReference type="GO" id="GO:0015969">
    <property type="term" value="P:guanosine tetraphosphate metabolic process"/>
    <property type="evidence" value="ECO:0007669"/>
    <property type="project" value="InterPro"/>
</dbReference>
<keyword evidence="2" id="KW-0418">Kinase</keyword>
<dbReference type="SMART" id="SM00954">
    <property type="entry name" value="RelA_SpoT"/>
    <property type="match status" value="1"/>
</dbReference>
<proteinExistence type="predicted"/>
<dbReference type="InterPro" id="IPR052366">
    <property type="entry name" value="GTP_Pyrophosphokinase"/>
</dbReference>
<dbReference type="GO" id="GO:0016301">
    <property type="term" value="F:kinase activity"/>
    <property type="evidence" value="ECO:0007669"/>
    <property type="project" value="UniProtKB-KW"/>
</dbReference>
<sequence>MTDKRLLPAIDPDVLGDVAALRTEFTRFMLQYQFGVEEVTTKIGILREEFRLLHDYNPIEHVSSRLKSPESIIGKVARKGCDPSFSAIRAAITDIAGVRVTCSFTSDVYRLFDQFTGQSDVTVIEVKDYIRDPKSNGYRSLHAIVEVPVFLSDSVAPVIVEVQFRTVAMDFWASLEHKIYYKYRRSAPAEVLEQLAEAAETAHRLDTLMEDLHQQVHAGTAEVPPPDHHLVPTDEVLGQLRAIRDSLGRG</sequence>
<name>A0A542YMH8_9MICO</name>
<protein>
    <submittedName>
        <fullName evidence="2">Putative GTP pyrophosphokinase</fullName>
    </submittedName>
</protein>
<dbReference type="PANTHER" id="PTHR47837">
    <property type="entry name" value="GTP PYROPHOSPHOKINASE YJBM"/>
    <property type="match status" value="1"/>
</dbReference>
<comment type="caution">
    <text evidence="2">The sequence shown here is derived from an EMBL/GenBank/DDBJ whole genome shotgun (WGS) entry which is preliminary data.</text>
</comment>
<organism evidence="2 3">
    <name type="scientific">Ornithinicoccus hortensis</name>
    <dbReference type="NCBI Taxonomy" id="82346"/>
    <lineage>
        <taxon>Bacteria</taxon>
        <taxon>Bacillati</taxon>
        <taxon>Actinomycetota</taxon>
        <taxon>Actinomycetes</taxon>
        <taxon>Micrococcales</taxon>
        <taxon>Intrasporangiaceae</taxon>
        <taxon>Ornithinicoccus</taxon>
    </lineage>
</organism>
<dbReference type="Gene3D" id="3.30.460.10">
    <property type="entry name" value="Beta Polymerase, domain 2"/>
    <property type="match status" value="1"/>
</dbReference>
<keyword evidence="3" id="KW-1185">Reference proteome</keyword>
<dbReference type="Gene3D" id="1.10.287.860">
    <property type="entry name" value="Nucleotidyltransferase"/>
    <property type="match status" value="1"/>
</dbReference>
<dbReference type="PANTHER" id="PTHR47837:SF2">
    <property type="entry name" value="GTP PYROPHOSPHOKINASE YWAC"/>
    <property type="match status" value="1"/>
</dbReference>
<dbReference type="InterPro" id="IPR007685">
    <property type="entry name" value="RelA_SpoT"/>
</dbReference>
<dbReference type="EMBL" id="VFOP01000001">
    <property type="protein sequence ID" value="TQL49164.1"/>
    <property type="molecule type" value="Genomic_DNA"/>
</dbReference>
<dbReference type="Pfam" id="PF04607">
    <property type="entry name" value="RelA_SpoT"/>
    <property type="match status" value="1"/>
</dbReference>